<dbReference type="Pfam" id="PF07728">
    <property type="entry name" value="AAA_5"/>
    <property type="match status" value="1"/>
</dbReference>
<dbReference type="PANTHER" id="PTHR37291:SF1">
    <property type="entry name" value="TYPE IV METHYL-DIRECTED RESTRICTION ENZYME ECOKMCRB SUBUNIT"/>
    <property type="match status" value="1"/>
</dbReference>
<evidence type="ECO:0000259" key="1">
    <source>
        <dbReference type="SMART" id="SM00382"/>
    </source>
</evidence>
<accession>A0A9D1Q4W7</accession>
<dbReference type="InterPro" id="IPR003593">
    <property type="entry name" value="AAA+_ATPase"/>
</dbReference>
<dbReference type="PANTHER" id="PTHR37291">
    <property type="entry name" value="5-METHYLCYTOSINE-SPECIFIC RESTRICTION ENZYME B"/>
    <property type="match status" value="1"/>
</dbReference>
<dbReference type="AlphaFoldDB" id="A0A9D1Q4W7"/>
<dbReference type="Gene3D" id="3.40.50.300">
    <property type="entry name" value="P-loop containing nucleotide triphosphate hydrolases"/>
    <property type="match status" value="2"/>
</dbReference>
<dbReference type="GO" id="GO:0016887">
    <property type="term" value="F:ATP hydrolysis activity"/>
    <property type="evidence" value="ECO:0007669"/>
    <property type="project" value="InterPro"/>
</dbReference>
<dbReference type="GO" id="GO:0005524">
    <property type="term" value="F:ATP binding"/>
    <property type="evidence" value="ECO:0007669"/>
    <property type="project" value="InterPro"/>
</dbReference>
<name>A0A9D1Q4W7_9GAMM</name>
<dbReference type="EMBL" id="DXHP01000034">
    <property type="protein sequence ID" value="HIW05968.1"/>
    <property type="molecule type" value="Genomic_DNA"/>
</dbReference>
<feature type="domain" description="AAA+ ATPase" evidence="1">
    <location>
        <begin position="350"/>
        <end position="651"/>
    </location>
</feature>
<organism evidence="2 3">
    <name type="scientific">Candidatus Ignatzschineria merdigallinarum</name>
    <dbReference type="NCBI Taxonomy" id="2838621"/>
    <lineage>
        <taxon>Bacteria</taxon>
        <taxon>Pseudomonadati</taxon>
        <taxon>Pseudomonadota</taxon>
        <taxon>Gammaproteobacteria</taxon>
        <taxon>Cardiobacteriales</taxon>
        <taxon>Ignatzschineriaceae</taxon>
        <taxon>Ignatzschineria</taxon>
    </lineage>
</organism>
<evidence type="ECO:0000313" key="3">
    <source>
        <dbReference type="Proteomes" id="UP000823934"/>
    </source>
</evidence>
<reference evidence="2" key="2">
    <citation type="submission" date="2021-04" db="EMBL/GenBank/DDBJ databases">
        <authorList>
            <person name="Gilroy R."/>
        </authorList>
    </citation>
    <scope>NUCLEOTIDE SEQUENCE</scope>
    <source>
        <strain evidence="2">CHK160-9182</strain>
    </source>
</reference>
<sequence>MQIKAIGTIIGNAGDGRTIKVDWEQKALPKDEWYFYTDQPMIWKVTAENWKKSALIDFSINNTPQDIDRFRNHGYWKDRFGDRDKSELAFEWTAFYEAVAEKLLRYKDNRKELIDYVLKLAQKFSLSYVQGKDLQDICPFTVLGLFNRNIKNDNRHKIAQELADFLQVTIPAPSSFEGIPILNNQKSWFFAFEEERELHDIDELWAIFELAQNVADDISDEEGPSELRKKLIKQYNVVSSQNQIGWNLSMGLHWIRPWNYPTLDGQSRTYITDQLQLKVGKSSSKRYATGEEYFSLLDTLETLFQSDDFPVYSFPDLALKAYDCNTESNIKPEIDDENGVDSQEILSSDNIRNVILYGPPGTGKTYKVQNIAKEYVDNEFNEESYLANIVKNLSWLEVVIFAVLDIGKPCKLADILKNRFHRAKLGDRKVNNAAHIDQVLVTRSITNPTNLDRDETIYPRREPLIFDRNHDNEWFIVEEEKENIVEEIQEYQSILQLMQNPTSIMNKERQKRYEIVTFHQSFSYEDFVEGIRAFTSDDNQIQYSVVPGVFKEICDLARKTPEKRFAIFIDEINRGNIANIFGELISLIEPDKRQGCINELSVTLPYSKSIFSVPENLDIYGTMNTSDHSLTKLDLALRRRFEFEELLPNYGLLEDIKVHNVNIGEMLKIMNARIEVLLGRDYLIGHSYFLPLKDMDPKEQKEALAKIFQNKIIPLLQEYFFEDWERIQWVLNDHNKVPEYQFIQLLDQIKNDDLAELDLAQLFKNVRDIQHISDRRYQINHKTFGQMEAYSKIIAE</sequence>
<dbReference type="Proteomes" id="UP000823934">
    <property type="component" value="Unassembled WGS sequence"/>
</dbReference>
<protein>
    <submittedName>
        <fullName evidence="2">AAA family ATPase</fullName>
    </submittedName>
</protein>
<evidence type="ECO:0000313" key="2">
    <source>
        <dbReference type="EMBL" id="HIW05968.1"/>
    </source>
</evidence>
<reference evidence="2" key="1">
    <citation type="journal article" date="2021" name="PeerJ">
        <title>Extensive microbial diversity within the chicken gut microbiome revealed by metagenomics and culture.</title>
        <authorList>
            <person name="Gilroy R."/>
            <person name="Ravi A."/>
            <person name="Getino M."/>
            <person name="Pursley I."/>
            <person name="Horton D.L."/>
            <person name="Alikhan N.F."/>
            <person name="Baker D."/>
            <person name="Gharbi K."/>
            <person name="Hall N."/>
            <person name="Watson M."/>
            <person name="Adriaenssens E.M."/>
            <person name="Foster-Nyarko E."/>
            <person name="Jarju S."/>
            <person name="Secka A."/>
            <person name="Antonio M."/>
            <person name="Oren A."/>
            <person name="Chaudhuri R.R."/>
            <person name="La Ragione R."/>
            <person name="Hildebrand F."/>
            <person name="Pallen M.J."/>
        </authorList>
    </citation>
    <scope>NUCLEOTIDE SEQUENCE</scope>
    <source>
        <strain evidence="2">CHK160-9182</strain>
    </source>
</reference>
<comment type="caution">
    <text evidence="2">The sequence shown here is derived from an EMBL/GenBank/DDBJ whole genome shotgun (WGS) entry which is preliminary data.</text>
</comment>
<dbReference type="InterPro" id="IPR052934">
    <property type="entry name" value="Methyl-DNA_Rec/Restrict_Enz"/>
</dbReference>
<gene>
    <name evidence="2" type="ORF">H9889_01385</name>
</gene>
<dbReference type="InterPro" id="IPR027417">
    <property type="entry name" value="P-loop_NTPase"/>
</dbReference>
<dbReference type="InterPro" id="IPR011704">
    <property type="entry name" value="ATPase_dyneun-rel_AAA"/>
</dbReference>
<proteinExistence type="predicted"/>
<dbReference type="SMART" id="SM00382">
    <property type="entry name" value="AAA"/>
    <property type="match status" value="1"/>
</dbReference>
<dbReference type="SUPFAM" id="SSF52540">
    <property type="entry name" value="P-loop containing nucleoside triphosphate hydrolases"/>
    <property type="match status" value="1"/>
</dbReference>